<proteinExistence type="predicted"/>
<reference evidence="1 2" key="1">
    <citation type="submission" date="2020-08" db="EMBL/GenBank/DDBJ databases">
        <title>Genome sequence of Acidovorax monticola KACC 19171T.</title>
        <authorList>
            <person name="Hyun D.-W."/>
            <person name="Bae J.-W."/>
        </authorList>
    </citation>
    <scope>NUCLEOTIDE SEQUENCE [LARGE SCALE GENOMIC DNA]</scope>
    <source>
        <strain evidence="1 2">KACC 19171</strain>
    </source>
</reference>
<evidence type="ECO:0000313" key="1">
    <source>
        <dbReference type="EMBL" id="QNP60603.1"/>
    </source>
</evidence>
<protein>
    <submittedName>
        <fullName evidence="1">DUF4303 domain-containing protein</fullName>
    </submittedName>
</protein>
<dbReference type="AlphaFoldDB" id="A0A7H0HJ87"/>
<gene>
    <name evidence="1" type="ORF">H9L24_07230</name>
</gene>
<sequence>MDWPALTNDIASAARQSFSDLLAQHGGETFYAFALYTDEDCYTVVPAANSLEPYRAKMAGLRNADPQELAYYRWASAEWAYEDYASAPFHPICIRLGEACAAVSGDEAAFAAFKAHVHQAMTEALKLLDAEGFFGRHRQGAVLFITSSDFGESRAMEDCSARLLNPPDICETFLSRQDME</sequence>
<dbReference type="Proteomes" id="UP000516057">
    <property type="component" value="Chromosome"/>
</dbReference>
<dbReference type="RefSeq" id="WP_187737584.1">
    <property type="nucleotide sequence ID" value="NZ_CP060790.1"/>
</dbReference>
<dbReference type="EMBL" id="CP060790">
    <property type="protein sequence ID" value="QNP60603.1"/>
    <property type="molecule type" value="Genomic_DNA"/>
</dbReference>
<accession>A0A7H0HJ87</accession>
<evidence type="ECO:0000313" key="2">
    <source>
        <dbReference type="Proteomes" id="UP000516057"/>
    </source>
</evidence>
<dbReference type="InterPro" id="IPR025409">
    <property type="entry name" value="DUF4303"/>
</dbReference>
<dbReference type="Pfam" id="PF14136">
    <property type="entry name" value="DUF4303"/>
    <property type="match status" value="1"/>
</dbReference>
<organism evidence="1 2">
    <name type="scientific">Paenacidovorax monticola</name>
    <dbReference type="NCBI Taxonomy" id="1926868"/>
    <lineage>
        <taxon>Bacteria</taxon>
        <taxon>Pseudomonadati</taxon>
        <taxon>Pseudomonadota</taxon>
        <taxon>Betaproteobacteria</taxon>
        <taxon>Burkholderiales</taxon>
        <taxon>Comamonadaceae</taxon>
        <taxon>Paenacidovorax</taxon>
    </lineage>
</organism>
<dbReference type="KEGG" id="amon:H9L24_07230"/>
<keyword evidence="2" id="KW-1185">Reference proteome</keyword>
<name>A0A7H0HJ87_9BURK</name>